<reference evidence="1" key="1">
    <citation type="submission" date="2020-06" db="EMBL/GenBank/DDBJ databases">
        <authorList>
            <person name="Li T."/>
            <person name="Hu X."/>
            <person name="Zhang T."/>
            <person name="Song X."/>
            <person name="Zhang H."/>
            <person name="Dai N."/>
            <person name="Sheng W."/>
            <person name="Hou X."/>
            <person name="Wei L."/>
        </authorList>
    </citation>
    <scope>NUCLEOTIDE SEQUENCE</scope>
    <source>
        <strain evidence="1">G01</strain>
        <tissue evidence="1">Leaf</tissue>
    </source>
</reference>
<accession>A0AAW2MK30</accession>
<reference evidence="1" key="2">
    <citation type="journal article" date="2024" name="Plant">
        <title>Genomic evolution and insights into agronomic trait innovations of Sesamum species.</title>
        <authorList>
            <person name="Miao H."/>
            <person name="Wang L."/>
            <person name="Qu L."/>
            <person name="Liu H."/>
            <person name="Sun Y."/>
            <person name="Le M."/>
            <person name="Wang Q."/>
            <person name="Wei S."/>
            <person name="Zheng Y."/>
            <person name="Lin W."/>
            <person name="Duan Y."/>
            <person name="Cao H."/>
            <person name="Xiong S."/>
            <person name="Wang X."/>
            <person name="Wei L."/>
            <person name="Li C."/>
            <person name="Ma Q."/>
            <person name="Ju M."/>
            <person name="Zhao R."/>
            <person name="Li G."/>
            <person name="Mu C."/>
            <person name="Tian Q."/>
            <person name="Mei H."/>
            <person name="Zhang T."/>
            <person name="Gao T."/>
            <person name="Zhang H."/>
        </authorList>
    </citation>
    <scope>NUCLEOTIDE SEQUENCE</scope>
    <source>
        <strain evidence="1">G01</strain>
    </source>
</reference>
<dbReference type="AlphaFoldDB" id="A0AAW2MK30"/>
<evidence type="ECO:0000313" key="1">
    <source>
        <dbReference type="EMBL" id="KAL0331715.1"/>
    </source>
</evidence>
<proteinExistence type="predicted"/>
<comment type="caution">
    <text evidence="1">The sequence shown here is derived from an EMBL/GenBank/DDBJ whole genome shotgun (WGS) entry which is preliminary data.</text>
</comment>
<dbReference type="EMBL" id="JACGWK010000010">
    <property type="protein sequence ID" value="KAL0331715.1"/>
    <property type="molecule type" value="Genomic_DNA"/>
</dbReference>
<organism evidence="1">
    <name type="scientific">Sesamum angustifolium</name>
    <dbReference type="NCBI Taxonomy" id="2727405"/>
    <lineage>
        <taxon>Eukaryota</taxon>
        <taxon>Viridiplantae</taxon>
        <taxon>Streptophyta</taxon>
        <taxon>Embryophyta</taxon>
        <taxon>Tracheophyta</taxon>
        <taxon>Spermatophyta</taxon>
        <taxon>Magnoliopsida</taxon>
        <taxon>eudicotyledons</taxon>
        <taxon>Gunneridae</taxon>
        <taxon>Pentapetalae</taxon>
        <taxon>asterids</taxon>
        <taxon>lamiids</taxon>
        <taxon>Lamiales</taxon>
        <taxon>Pedaliaceae</taxon>
        <taxon>Sesamum</taxon>
    </lineage>
</organism>
<sequence length="164" mass="19200">MARTTLELDKENFIKLVELSLVGSVKIEWDNTSKDTKANILVRYSKSTIAERLRRLIKIHFIEDGCFEGNKAENARENAQALIGLELRSICTEDEYINWFHKCFFQSEVATEVAAPMFFSKICSPWREKLIQLYKVQEGQLDSVARIMYFLEDKLKDWCYRACI</sequence>
<name>A0AAW2MK30_9LAMI</name>
<protein>
    <submittedName>
        <fullName evidence="1">Uncharacterized protein</fullName>
    </submittedName>
</protein>
<gene>
    <name evidence="1" type="ORF">Sangu_1717000</name>
</gene>